<dbReference type="InterPro" id="IPR001647">
    <property type="entry name" value="HTH_TetR"/>
</dbReference>
<keyword evidence="1" id="KW-0805">Transcription regulation</keyword>
<organism evidence="6 7">
    <name type="scientific">Inquilinus limosus MP06</name>
    <dbReference type="NCBI Taxonomy" id="1398085"/>
    <lineage>
        <taxon>Bacteria</taxon>
        <taxon>Pseudomonadati</taxon>
        <taxon>Pseudomonadota</taxon>
        <taxon>Alphaproteobacteria</taxon>
        <taxon>Rhodospirillales</taxon>
        <taxon>Rhodospirillaceae</taxon>
        <taxon>Inquilinus</taxon>
    </lineage>
</organism>
<dbReference type="AlphaFoldDB" id="A0A0A0DCV3"/>
<dbReference type="PROSITE" id="PS50977">
    <property type="entry name" value="HTH_TETR_2"/>
    <property type="match status" value="1"/>
</dbReference>
<evidence type="ECO:0000313" key="6">
    <source>
        <dbReference type="EMBL" id="KGM35949.1"/>
    </source>
</evidence>
<evidence type="ECO:0000313" key="7">
    <source>
        <dbReference type="Proteomes" id="UP000029995"/>
    </source>
</evidence>
<keyword evidence="2 4" id="KW-0238">DNA-binding</keyword>
<dbReference type="Gene3D" id="1.10.357.10">
    <property type="entry name" value="Tetracycline Repressor, domain 2"/>
    <property type="match status" value="1"/>
</dbReference>
<dbReference type="OrthoDB" id="9795242at2"/>
<evidence type="ECO:0000256" key="2">
    <source>
        <dbReference type="ARBA" id="ARBA00023125"/>
    </source>
</evidence>
<dbReference type="Proteomes" id="UP000029995">
    <property type="component" value="Unassembled WGS sequence"/>
</dbReference>
<keyword evidence="3" id="KW-0804">Transcription</keyword>
<dbReference type="SUPFAM" id="SSF46689">
    <property type="entry name" value="Homeodomain-like"/>
    <property type="match status" value="1"/>
</dbReference>
<proteinExistence type="predicted"/>
<dbReference type="Gene3D" id="1.10.10.60">
    <property type="entry name" value="Homeodomain-like"/>
    <property type="match status" value="1"/>
</dbReference>
<protein>
    <recommendedName>
        <fullName evidence="5">HTH tetR-type domain-containing protein</fullName>
    </recommendedName>
</protein>
<dbReference type="RefSeq" id="WP_034831106.1">
    <property type="nucleotide sequence ID" value="NZ_JANX01000005.1"/>
</dbReference>
<sequence length="191" mass="20574">MTSHPGRPREFDKDTALDAAMALFWRQGYEATSLDDLTRAMDLSRSSFYGCFGSKHDVLLAAIRRYNDSRFALLQQLAAGEPDPGHALRAAVVAISNSRGSREGCFLINSTVELAPHDPEVERLSRRHLERLEGLLAGLLARQAGGEVDEATAARARGLLAIAFGACVMHKAGTASAAIDDLLAAAEPLMR</sequence>
<evidence type="ECO:0000259" key="5">
    <source>
        <dbReference type="PROSITE" id="PS50977"/>
    </source>
</evidence>
<comment type="caution">
    <text evidence="6">The sequence shown here is derived from an EMBL/GenBank/DDBJ whole genome shotgun (WGS) entry which is preliminary data.</text>
</comment>
<dbReference type="PANTHER" id="PTHR47506:SF10">
    <property type="entry name" value="TRANSCRIPTIONAL REGULATORY PROTEIN"/>
    <property type="match status" value="1"/>
</dbReference>
<dbReference type="SUPFAM" id="SSF48498">
    <property type="entry name" value="Tetracyclin repressor-like, C-terminal domain"/>
    <property type="match status" value="1"/>
</dbReference>
<gene>
    <name evidence="6" type="ORF">P409_01570</name>
</gene>
<dbReference type="InterPro" id="IPR009057">
    <property type="entry name" value="Homeodomain-like_sf"/>
</dbReference>
<reference evidence="6 7" key="1">
    <citation type="submission" date="2014-01" db="EMBL/GenBank/DDBJ databases">
        <title>Genome sequence determination for a cystic fibrosis isolate, Inquilinus limosus.</title>
        <authorList>
            <person name="Pino M."/>
            <person name="Di Conza J."/>
            <person name="Gutkind G."/>
        </authorList>
    </citation>
    <scope>NUCLEOTIDE SEQUENCE [LARGE SCALE GENOMIC DNA]</scope>
    <source>
        <strain evidence="6 7">MP06</strain>
    </source>
</reference>
<dbReference type="InterPro" id="IPR036271">
    <property type="entry name" value="Tet_transcr_reg_TetR-rel_C_sf"/>
</dbReference>
<dbReference type="GO" id="GO:0003677">
    <property type="term" value="F:DNA binding"/>
    <property type="evidence" value="ECO:0007669"/>
    <property type="project" value="UniProtKB-UniRule"/>
</dbReference>
<name>A0A0A0DCV3_9PROT</name>
<accession>A0A0A0DCV3</accession>
<dbReference type="PANTHER" id="PTHR47506">
    <property type="entry name" value="TRANSCRIPTIONAL REGULATORY PROTEIN"/>
    <property type="match status" value="1"/>
</dbReference>
<feature type="DNA-binding region" description="H-T-H motif" evidence="4">
    <location>
        <begin position="33"/>
        <end position="52"/>
    </location>
</feature>
<evidence type="ECO:0000256" key="4">
    <source>
        <dbReference type="PROSITE-ProRule" id="PRU00335"/>
    </source>
</evidence>
<feature type="domain" description="HTH tetR-type" evidence="5">
    <location>
        <begin position="10"/>
        <end position="70"/>
    </location>
</feature>
<evidence type="ECO:0000256" key="1">
    <source>
        <dbReference type="ARBA" id="ARBA00023015"/>
    </source>
</evidence>
<dbReference type="Pfam" id="PF00440">
    <property type="entry name" value="TetR_N"/>
    <property type="match status" value="1"/>
</dbReference>
<dbReference type="EMBL" id="JANX01000005">
    <property type="protein sequence ID" value="KGM35949.1"/>
    <property type="molecule type" value="Genomic_DNA"/>
</dbReference>
<evidence type="ECO:0000256" key="3">
    <source>
        <dbReference type="ARBA" id="ARBA00023163"/>
    </source>
</evidence>